<dbReference type="InterPro" id="IPR043129">
    <property type="entry name" value="ATPase_NBD"/>
</dbReference>
<evidence type="ECO:0000313" key="2">
    <source>
        <dbReference type="EMBL" id="MBR8535305.1"/>
    </source>
</evidence>
<reference evidence="2" key="1">
    <citation type="journal article" date="2018" name="Int. J. Syst. Evol. Microbiol.">
        <title>Carboxylicivirga sediminis sp. nov., isolated from coastal sediment.</title>
        <authorList>
            <person name="Wang F.Q."/>
            <person name="Ren L.H."/>
            <person name="Zou R.J."/>
            <person name="Sun Y.Z."/>
            <person name="Liu X.J."/>
            <person name="Jiang F."/>
            <person name="Liu L.J."/>
        </authorList>
    </citation>
    <scope>NUCLEOTIDE SEQUENCE</scope>
    <source>
        <strain evidence="2">JR1</strain>
    </source>
</reference>
<dbReference type="Pfam" id="PF00480">
    <property type="entry name" value="ROK"/>
    <property type="match status" value="1"/>
</dbReference>
<evidence type="ECO:0000313" key="3">
    <source>
        <dbReference type="Proteomes" id="UP000679220"/>
    </source>
</evidence>
<dbReference type="RefSeq" id="WP_212189209.1">
    <property type="nucleotide sequence ID" value="NZ_JAGTAR010000008.1"/>
</dbReference>
<reference evidence="2" key="2">
    <citation type="submission" date="2021-04" db="EMBL/GenBank/DDBJ databases">
        <authorList>
            <person name="Zhang T."/>
            <person name="Zhang Y."/>
            <person name="Lu D."/>
            <person name="Zuo D."/>
            <person name="Du Z."/>
        </authorList>
    </citation>
    <scope>NUCLEOTIDE SEQUENCE</scope>
    <source>
        <strain evidence="2">JR1</strain>
    </source>
</reference>
<dbReference type="InterPro" id="IPR000600">
    <property type="entry name" value="ROK"/>
</dbReference>
<protein>
    <submittedName>
        <fullName evidence="2">ROK family protein</fullName>
    </submittedName>
</protein>
<evidence type="ECO:0000256" key="1">
    <source>
        <dbReference type="ARBA" id="ARBA00006479"/>
    </source>
</evidence>
<organism evidence="2 3">
    <name type="scientific">Carboxylicivirga sediminis</name>
    <dbReference type="NCBI Taxonomy" id="2006564"/>
    <lineage>
        <taxon>Bacteria</taxon>
        <taxon>Pseudomonadati</taxon>
        <taxon>Bacteroidota</taxon>
        <taxon>Bacteroidia</taxon>
        <taxon>Marinilabiliales</taxon>
        <taxon>Marinilabiliaceae</taxon>
        <taxon>Carboxylicivirga</taxon>
    </lineage>
</organism>
<dbReference type="Gene3D" id="3.30.420.40">
    <property type="match status" value="2"/>
</dbReference>
<proteinExistence type="inferred from homology"/>
<dbReference type="Proteomes" id="UP000679220">
    <property type="component" value="Unassembled WGS sequence"/>
</dbReference>
<keyword evidence="3" id="KW-1185">Reference proteome</keyword>
<name>A0A941IWK9_9BACT</name>
<gene>
    <name evidence="2" type="ORF">KDU71_07020</name>
</gene>
<dbReference type="PANTHER" id="PTHR18964:SF149">
    <property type="entry name" value="BIFUNCTIONAL UDP-N-ACETYLGLUCOSAMINE 2-EPIMERASE_N-ACETYLMANNOSAMINE KINASE"/>
    <property type="match status" value="1"/>
</dbReference>
<accession>A0A941IWK9</accession>
<dbReference type="AlphaFoldDB" id="A0A941IWK9"/>
<dbReference type="EMBL" id="JAGTAR010000008">
    <property type="protein sequence ID" value="MBR8535305.1"/>
    <property type="molecule type" value="Genomic_DNA"/>
</dbReference>
<dbReference type="CDD" id="cd23763">
    <property type="entry name" value="ASKHA_ATPase_ROK"/>
    <property type="match status" value="1"/>
</dbReference>
<comment type="similarity">
    <text evidence="1">Belongs to the ROK (NagC/XylR) family.</text>
</comment>
<sequence>MIQDMTVQNQCAVGVYLGGKHLRVGRVRNNIVEASLALEIDNHNSEEVILKDIMDAIDQVFNEDVGGIGIGVPSLVDVSKGIVYNVEHMPSWREVHLGDLLSDRYKVGVYVNNDANCFAIGEKYFGKAKKYANVVGIVVGVGLGAGVITDNHLYSGTNCGAGEFGCIPYRDHNYEYYCTTQYFETKYGLKPDVLYRRAKKQDKIALAILEQFGFDFGQAVKTILYAYDPECIVIGGNVSRFFPYFEEYMWKAVRKFQYEKTIEKLKIEVSEQPDIAVLGAAALYYDAISK</sequence>
<dbReference type="SUPFAM" id="SSF53067">
    <property type="entry name" value="Actin-like ATPase domain"/>
    <property type="match status" value="1"/>
</dbReference>
<comment type="caution">
    <text evidence="2">The sequence shown here is derived from an EMBL/GenBank/DDBJ whole genome shotgun (WGS) entry which is preliminary data.</text>
</comment>
<dbReference type="PANTHER" id="PTHR18964">
    <property type="entry name" value="ROK (REPRESSOR, ORF, KINASE) FAMILY"/>
    <property type="match status" value="1"/>
</dbReference>